<protein>
    <submittedName>
        <fullName evidence="1">Uncharacterized protein</fullName>
    </submittedName>
</protein>
<organism evidence="1">
    <name type="scientific">uncultured Caudovirales phage</name>
    <dbReference type="NCBI Taxonomy" id="2100421"/>
    <lineage>
        <taxon>Viruses</taxon>
        <taxon>Duplodnaviria</taxon>
        <taxon>Heunggongvirae</taxon>
        <taxon>Uroviricota</taxon>
        <taxon>Caudoviricetes</taxon>
        <taxon>Peduoviridae</taxon>
        <taxon>Maltschvirus</taxon>
        <taxon>Maltschvirus maltsch</taxon>
    </lineage>
</organism>
<sequence length="132" mass="15292">MSNIHFEVLSVDKHTHCIEVEWFTDVLTKERLAGLNRRFKMNILLPYPAPVGQEFDDFVWRYAPIFYLETMEREEGSGKNNTESVRHLYDEVGKTRSMHRVALKEKLAAPPPGQQPEPLVVRGKNALKVRTV</sequence>
<dbReference type="EMBL" id="LR796994">
    <property type="protein sequence ID" value="CAB4180514.1"/>
    <property type="molecule type" value="Genomic_DNA"/>
</dbReference>
<evidence type="ECO:0000313" key="1">
    <source>
        <dbReference type="EMBL" id="CAB4180514.1"/>
    </source>
</evidence>
<gene>
    <name evidence="1" type="ORF">UFOVP1040_67</name>
</gene>
<accession>A0A6J5QLS0</accession>
<reference evidence="1" key="1">
    <citation type="submission" date="2020-05" db="EMBL/GenBank/DDBJ databases">
        <authorList>
            <person name="Chiriac C."/>
            <person name="Salcher M."/>
            <person name="Ghai R."/>
            <person name="Kavagutti S V."/>
        </authorList>
    </citation>
    <scope>NUCLEOTIDE SEQUENCE</scope>
</reference>
<proteinExistence type="predicted"/>
<name>A0A6J5QLS0_9CAUD</name>